<evidence type="ECO:0000259" key="4">
    <source>
        <dbReference type="PROSITE" id="PS50893"/>
    </source>
</evidence>
<dbReference type="GO" id="GO:0098796">
    <property type="term" value="C:membrane protein complex"/>
    <property type="evidence" value="ECO:0007669"/>
    <property type="project" value="UniProtKB-ARBA"/>
</dbReference>
<dbReference type="GO" id="GO:0005886">
    <property type="term" value="C:plasma membrane"/>
    <property type="evidence" value="ECO:0007669"/>
    <property type="project" value="TreeGrafter"/>
</dbReference>
<reference evidence="5 6" key="1">
    <citation type="submission" date="2016-09" db="EMBL/GenBank/DDBJ databases">
        <title>Complete genome sequence of microbes from the polar regions.</title>
        <authorList>
            <person name="Liao L."/>
            <person name="Chen B."/>
        </authorList>
    </citation>
    <scope>NUCLEOTIDE SEQUENCE [LARGE SCALE GENOMIC DNA]</scope>
    <source>
        <strain evidence="5 6">ZS314</strain>
    </source>
</reference>
<dbReference type="InterPro" id="IPR003593">
    <property type="entry name" value="AAA+_ATPase"/>
</dbReference>
<gene>
    <name evidence="5" type="ORF">BHD05_08070</name>
</gene>
<dbReference type="KEGG" id="mant:BHD05_08070"/>
<feature type="domain" description="ABC transporter" evidence="4">
    <location>
        <begin position="13"/>
        <end position="241"/>
    </location>
</feature>
<dbReference type="GO" id="GO:0005524">
    <property type="term" value="F:ATP binding"/>
    <property type="evidence" value="ECO:0007669"/>
    <property type="project" value="UniProtKB-KW"/>
</dbReference>
<keyword evidence="1" id="KW-0813">Transport</keyword>
<dbReference type="OrthoDB" id="9778572at2"/>
<dbReference type="Proteomes" id="UP000464507">
    <property type="component" value="Chromosome"/>
</dbReference>
<evidence type="ECO:0000313" key="6">
    <source>
        <dbReference type="Proteomes" id="UP000464507"/>
    </source>
</evidence>
<keyword evidence="2" id="KW-0547">Nucleotide-binding</keyword>
<evidence type="ECO:0000256" key="3">
    <source>
        <dbReference type="ARBA" id="ARBA00022840"/>
    </source>
</evidence>
<dbReference type="SUPFAM" id="SSF52540">
    <property type="entry name" value="P-loop containing nucleoside triphosphate hydrolases"/>
    <property type="match status" value="1"/>
</dbReference>
<dbReference type="GO" id="GO:0016887">
    <property type="term" value="F:ATP hydrolysis activity"/>
    <property type="evidence" value="ECO:0007669"/>
    <property type="project" value="InterPro"/>
</dbReference>
<dbReference type="InterPro" id="IPR003439">
    <property type="entry name" value="ABC_transporter-like_ATP-bd"/>
</dbReference>
<evidence type="ECO:0000313" key="5">
    <source>
        <dbReference type="EMBL" id="QHO69600.1"/>
    </source>
</evidence>
<dbReference type="PANTHER" id="PTHR24220:SF685">
    <property type="entry name" value="ABC TRANSPORTER RELATED"/>
    <property type="match status" value="1"/>
</dbReference>
<sequence>MNPIATTLNPPLLTAHDIRKSYGKGTARFDALAGVSLSVYAGESIAIVGKSGSGKSTLMHLLALLDQPDDGTLMVGDTNADELSVRQLNRLRNQDFGFVFQQFFLTPNATVLDNVVLPLKIAGVSARERKTRGMAVLEQLEMADKAKNKAVTLSGGQKQRVVIARALVNNPKVIFADEPTGNLDTITGALVENILFTLNRDHGITLVIVTHDPELATRCDRQLFIRDGRAVRSLDTPGVAA</sequence>
<dbReference type="CDD" id="cd03255">
    <property type="entry name" value="ABC_MJ0796_LolCDE_FtsE"/>
    <property type="match status" value="1"/>
</dbReference>
<name>A0A7L5AGE9_9MICO</name>
<proteinExistence type="predicted"/>
<dbReference type="RefSeq" id="WP_161885978.1">
    <property type="nucleotide sequence ID" value="NZ_CP017146.1"/>
</dbReference>
<dbReference type="AlphaFoldDB" id="A0A7L5AGE9"/>
<dbReference type="Gene3D" id="3.40.50.300">
    <property type="entry name" value="P-loop containing nucleotide triphosphate hydrolases"/>
    <property type="match status" value="1"/>
</dbReference>
<dbReference type="InterPro" id="IPR017871">
    <property type="entry name" value="ABC_transporter-like_CS"/>
</dbReference>
<protein>
    <submittedName>
        <fullName evidence="5">ABC transporter ATP-binding protein</fullName>
    </submittedName>
</protein>
<keyword evidence="3 5" id="KW-0067">ATP-binding</keyword>
<dbReference type="PANTHER" id="PTHR24220">
    <property type="entry name" value="IMPORT ATP-BINDING PROTEIN"/>
    <property type="match status" value="1"/>
</dbReference>
<dbReference type="EMBL" id="CP017146">
    <property type="protein sequence ID" value="QHO69600.1"/>
    <property type="molecule type" value="Genomic_DNA"/>
</dbReference>
<dbReference type="PROSITE" id="PS00211">
    <property type="entry name" value="ABC_TRANSPORTER_1"/>
    <property type="match status" value="1"/>
</dbReference>
<dbReference type="PROSITE" id="PS50893">
    <property type="entry name" value="ABC_TRANSPORTER_2"/>
    <property type="match status" value="1"/>
</dbReference>
<accession>A0A7L5AGE9</accession>
<dbReference type="SMART" id="SM00382">
    <property type="entry name" value="AAA"/>
    <property type="match status" value="1"/>
</dbReference>
<dbReference type="FunFam" id="3.40.50.300:FF:000032">
    <property type="entry name" value="Export ABC transporter ATP-binding protein"/>
    <property type="match status" value="1"/>
</dbReference>
<evidence type="ECO:0000256" key="2">
    <source>
        <dbReference type="ARBA" id="ARBA00022741"/>
    </source>
</evidence>
<dbReference type="GO" id="GO:0022857">
    <property type="term" value="F:transmembrane transporter activity"/>
    <property type="evidence" value="ECO:0007669"/>
    <property type="project" value="TreeGrafter"/>
</dbReference>
<dbReference type="InterPro" id="IPR015854">
    <property type="entry name" value="ABC_transpr_LolD-like"/>
</dbReference>
<dbReference type="InterPro" id="IPR017911">
    <property type="entry name" value="MacB-like_ATP-bd"/>
</dbReference>
<dbReference type="InterPro" id="IPR027417">
    <property type="entry name" value="P-loop_NTPase"/>
</dbReference>
<evidence type="ECO:0000256" key="1">
    <source>
        <dbReference type="ARBA" id="ARBA00022448"/>
    </source>
</evidence>
<dbReference type="Pfam" id="PF00005">
    <property type="entry name" value="ABC_tran"/>
    <property type="match status" value="1"/>
</dbReference>
<keyword evidence="6" id="KW-1185">Reference proteome</keyword>
<organism evidence="5 6">
    <name type="scientific">Marisediminicola antarctica</name>
    <dbReference type="NCBI Taxonomy" id="674079"/>
    <lineage>
        <taxon>Bacteria</taxon>
        <taxon>Bacillati</taxon>
        <taxon>Actinomycetota</taxon>
        <taxon>Actinomycetes</taxon>
        <taxon>Micrococcales</taxon>
        <taxon>Microbacteriaceae</taxon>
        <taxon>Marisediminicola</taxon>
    </lineage>
</organism>